<accession>A0A3P6RXC4</accession>
<organism evidence="1 2">
    <name type="scientific">Dibothriocephalus latus</name>
    <name type="common">Fish tapeworm</name>
    <name type="synonym">Diphyllobothrium latum</name>
    <dbReference type="NCBI Taxonomy" id="60516"/>
    <lineage>
        <taxon>Eukaryota</taxon>
        <taxon>Metazoa</taxon>
        <taxon>Spiralia</taxon>
        <taxon>Lophotrochozoa</taxon>
        <taxon>Platyhelminthes</taxon>
        <taxon>Cestoda</taxon>
        <taxon>Eucestoda</taxon>
        <taxon>Diphyllobothriidea</taxon>
        <taxon>Diphyllobothriidae</taxon>
        <taxon>Dibothriocephalus</taxon>
    </lineage>
</organism>
<dbReference type="Proteomes" id="UP000281553">
    <property type="component" value="Unassembled WGS sequence"/>
</dbReference>
<evidence type="ECO:0000313" key="1">
    <source>
        <dbReference type="EMBL" id="VDK46598.1"/>
    </source>
</evidence>
<keyword evidence="2" id="KW-1185">Reference proteome</keyword>
<gene>
    <name evidence="1" type="ORF">DILT_LOCUS1565</name>
</gene>
<protein>
    <submittedName>
        <fullName evidence="1">Uncharacterized protein</fullName>
    </submittedName>
</protein>
<dbReference type="AlphaFoldDB" id="A0A3P6RXC4"/>
<reference evidence="1 2" key="1">
    <citation type="submission" date="2018-11" db="EMBL/GenBank/DDBJ databases">
        <authorList>
            <consortium name="Pathogen Informatics"/>
        </authorList>
    </citation>
    <scope>NUCLEOTIDE SEQUENCE [LARGE SCALE GENOMIC DNA]</scope>
</reference>
<sequence>MKSLELRLRDTTETAAVRERDTLALTDRVQELEASTELLRRTRDIAEEKCCKTKEDC</sequence>
<dbReference type="EMBL" id="UYRU01011219">
    <property type="protein sequence ID" value="VDK46598.1"/>
    <property type="molecule type" value="Genomic_DNA"/>
</dbReference>
<evidence type="ECO:0000313" key="2">
    <source>
        <dbReference type="Proteomes" id="UP000281553"/>
    </source>
</evidence>
<proteinExistence type="predicted"/>
<name>A0A3P6RXC4_DIBLA</name>
<dbReference type="OrthoDB" id="10254663at2759"/>